<keyword evidence="3" id="KW-0805">Transcription regulation</keyword>
<gene>
    <name evidence="8" type="ORF">POM88_014969</name>
</gene>
<dbReference type="PROSITE" id="PS50110">
    <property type="entry name" value="RESPONSE_REGULATORY"/>
    <property type="match status" value="1"/>
</dbReference>
<organism evidence="8 9">
    <name type="scientific">Heracleum sosnowskyi</name>
    <dbReference type="NCBI Taxonomy" id="360622"/>
    <lineage>
        <taxon>Eukaryota</taxon>
        <taxon>Viridiplantae</taxon>
        <taxon>Streptophyta</taxon>
        <taxon>Embryophyta</taxon>
        <taxon>Tracheophyta</taxon>
        <taxon>Spermatophyta</taxon>
        <taxon>Magnoliopsida</taxon>
        <taxon>eudicotyledons</taxon>
        <taxon>Gunneridae</taxon>
        <taxon>Pentapetalae</taxon>
        <taxon>asterids</taxon>
        <taxon>campanulids</taxon>
        <taxon>Apiales</taxon>
        <taxon>Apiaceae</taxon>
        <taxon>Apioideae</taxon>
        <taxon>apioid superclade</taxon>
        <taxon>Tordylieae</taxon>
        <taxon>Tordyliinae</taxon>
        <taxon>Heracleum</taxon>
    </lineage>
</organism>
<dbReference type="PANTHER" id="PTHR43874:SF19">
    <property type="entry name" value="RESPONSE REGULATOR 23-RELATED"/>
    <property type="match status" value="1"/>
</dbReference>
<keyword evidence="9" id="KW-1185">Reference proteome</keyword>
<sequence>MEVYKVLAVDDNRTCLFLLKAQLERWNYEVTTVESARDAIESLRIRSFDLVLSDVHMPDINGIELLKQIDREFNVPVILMSADRSQELMWTAMKNGAQYFFQKPIDDNELKNIWQFILWWNANKNKCTSGITQISEGSGGGAEMVDHHNDQDNAVNVPSTNPAGNVVNVGDALTSAPIGTTGDDTTGGKKTKVVWTTKLHSCFVEALLIIGFDRSVPASIVEFMKVPGLTIPQVASHFQKYRKFLQDVLDGKTHIKCKDWVDLDYQSSVVDGNPDLLLLNQLREERRRRELRAGYVNVQALNGSSSGPYRPLPPYTREEAYSSANIASGGLASATLPNTCNETMAYFYQNTLANEQNNYAQNGGFVAGANNAVIPPANNVAPFGTAPSCNNFNPQQSIDVGVVGNSNVYNENNYATDQQLEAEQMINELLKIQMEDGTEYYLDIEIDGREY</sequence>
<dbReference type="InterPro" id="IPR009057">
    <property type="entry name" value="Homeodomain-like_sf"/>
</dbReference>
<comment type="caution">
    <text evidence="8">The sequence shown here is derived from an EMBL/GenBank/DDBJ whole genome shotgun (WGS) entry which is preliminary data.</text>
</comment>
<proteinExistence type="predicted"/>
<dbReference type="InterPro" id="IPR006447">
    <property type="entry name" value="Myb_dom_plants"/>
</dbReference>
<dbReference type="SUPFAM" id="SSF46689">
    <property type="entry name" value="Homeodomain-like"/>
    <property type="match status" value="1"/>
</dbReference>
<evidence type="ECO:0000256" key="4">
    <source>
        <dbReference type="ARBA" id="ARBA00023163"/>
    </source>
</evidence>
<evidence type="ECO:0000259" key="7">
    <source>
        <dbReference type="PROSITE" id="PS50110"/>
    </source>
</evidence>
<dbReference type="InterPro" id="IPR011006">
    <property type="entry name" value="CheY-like_superfamily"/>
</dbReference>
<dbReference type="GO" id="GO:0003677">
    <property type="term" value="F:DNA binding"/>
    <property type="evidence" value="ECO:0007669"/>
    <property type="project" value="InterPro"/>
</dbReference>
<keyword evidence="4" id="KW-0804">Transcription</keyword>
<evidence type="ECO:0000313" key="9">
    <source>
        <dbReference type="Proteomes" id="UP001237642"/>
    </source>
</evidence>
<dbReference type="NCBIfam" id="TIGR01557">
    <property type="entry name" value="myb_SHAQKYF"/>
    <property type="match status" value="1"/>
</dbReference>
<evidence type="ECO:0000256" key="1">
    <source>
        <dbReference type="ARBA" id="ARBA00004123"/>
    </source>
</evidence>
<evidence type="ECO:0000256" key="2">
    <source>
        <dbReference type="ARBA" id="ARBA00023012"/>
    </source>
</evidence>
<protein>
    <recommendedName>
        <fullName evidence="7">Response regulatory domain-containing protein</fullName>
    </recommendedName>
</protein>
<dbReference type="InterPro" id="IPR001789">
    <property type="entry name" value="Sig_transdc_resp-reg_receiver"/>
</dbReference>
<dbReference type="AlphaFoldDB" id="A0AAD8MVF6"/>
<feature type="modified residue" description="4-aspartylphosphate" evidence="6">
    <location>
        <position position="54"/>
    </location>
</feature>
<dbReference type="Gene3D" id="3.40.50.2300">
    <property type="match status" value="1"/>
</dbReference>
<keyword evidence="6" id="KW-0597">Phosphoprotein</keyword>
<keyword evidence="5" id="KW-0539">Nucleus</keyword>
<dbReference type="Pfam" id="PF00072">
    <property type="entry name" value="Response_reg"/>
    <property type="match status" value="1"/>
</dbReference>
<dbReference type="EMBL" id="JAUIZM010000004">
    <property type="protein sequence ID" value="KAK1386791.1"/>
    <property type="molecule type" value="Genomic_DNA"/>
</dbReference>
<dbReference type="Proteomes" id="UP001237642">
    <property type="component" value="Unassembled WGS sequence"/>
</dbReference>
<dbReference type="GO" id="GO:0009736">
    <property type="term" value="P:cytokinin-activated signaling pathway"/>
    <property type="evidence" value="ECO:0007669"/>
    <property type="project" value="InterPro"/>
</dbReference>
<dbReference type="GO" id="GO:0000160">
    <property type="term" value="P:phosphorelay signal transduction system"/>
    <property type="evidence" value="ECO:0007669"/>
    <property type="project" value="UniProtKB-KW"/>
</dbReference>
<evidence type="ECO:0000256" key="3">
    <source>
        <dbReference type="ARBA" id="ARBA00023015"/>
    </source>
</evidence>
<evidence type="ECO:0000256" key="6">
    <source>
        <dbReference type="PROSITE-ProRule" id="PRU00169"/>
    </source>
</evidence>
<reference evidence="8" key="2">
    <citation type="submission" date="2023-05" db="EMBL/GenBank/DDBJ databases">
        <authorList>
            <person name="Schelkunov M.I."/>
        </authorList>
    </citation>
    <scope>NUCLEOTIDE SEQUENCE</scope>
    <source>
        <strain evidence="8">Hsosn_3</strain>
        <tissue evidence="8">Leaf</tissue>
    </source>
</reference>
<dbReference type="SMART" id="SM00448">
    <property type="entry name" value="REC"/>
    <property type="match status" value="1"/>
</dbReference>
<evidence type="ECO:0000313" key="8">
    <source>
        <dbReference type="EMBL" id="KAK1386791.1"/>
    </source>
</evidence>
<keyword evidence="2" id="KW-0902">Two-component regulatory system</keyword>
<comment type="subcellular location">
    <subcellularLocation>
        <location evidence="1">Nucleus</location>
    </subcellularLocation>
</comment>
<reference evidence="8" key="1">
    <citation type="submission" date="2023-02" db="EMBL/GenBank/DDBJ databases">
        <title>Genome of toxic invasive species Heracleum sosnowskyi carries increased number of genes despite the absence of recent whole-genome duplications.</title>
        <authorList>
            <person name="Schelkunov M."/>
            <person name="Shtratnikova V."/>
            <person name="Makarenko M."/>
            <person name="Klepikova A."/>
            <person name="Omelchenko D."/>
            <person name="Novikova G."/>
            <person name="Obukhova E."/>
            <person name="Bogdanov V."/>
            <person name="Penin A."/>
            <person name="Logacheva M."/>
        </authorList>
    </citation>
    <scope>NUCLEOTIDE SEQUENCE</scope>
    <source>
        <strain evidence="8">Hsosn_3</strain>
        <tissue evidence="8">Leaf</tissue>
    </source>
</reference>
<dbReference type="FunFam" id="1.10.10.60:FF:000007">
    <property type="entry name" value="Two-component response regulator"/>
    <property type="match status" value="1"/>
</dbReference>
<dbReference type="CDD" id="cd17584">
    <property type="entry name" value="REC_typeB_ARR-like"/>
    <property type="match status" value="1"/>
</dbReference>
<dbReference type="Gene3D" id="1.10.10.60">
    <property type="entry name" value="Homeodomain-like"/>
    <property type="match status" value="1"/>
</dbReference>
<dbReference type="SUPFAM" id="SSF52172">
    <property type="entry name" value="CheY-like"/>
    <property type="match status" value="1"/>
</dbReference>
<name>A0AAD8MVF6_9APIA</name>
<dbReference type="GO" id="GO:0005634">
    <property type="term" value="C:nucleus"/>
    <property type="evidence" value="ECO:0007669"/>
    <property type="project" value="UniProtKB-SubCell"/>
</dbReference>
<dbReference type="PANTHER" id="PTHR43874">
    <property type="entry name" value="TWO-COMPONENT RESPONSE REGULATOR"/>
    <property type="match status" value="1"/>
</dbReference>
<feature type="domain" description="Response regulatory" evidence="7">
    <location>
        <begin position="5"/>
        <end position="118"/>
    </location>
</feature>
<accession>A0AAD8MVF6</accession>
<dbReference type="InterPro" id="IPR045279">
    <property type="entry name" value="ARR-like"/>
</dbReference>
<evidence type="ECO:0000256" key="5">
    <source>
        <dbReference type="ARBA" id="ARBA00023242"/>
    </source>
</evidence>